<feature type="transmembrane region" description="Helical" evidence="1">
    <location>
        <begin position="197"/>
        <end position="215"/>
    </location>
</feature>
<comment type="caution">
    <text evidence="2">The sequence shown here is derived from an EMBL/GenBank/DDBJ whole genome shotgun (WGS) entry which is preliminary data.</text>
</comment>
<keyword evidence="1" id="KW-0812">Transmembrane</keyword>
<keyword evidence="1" id="KW-1133">Transmembrane helix</keyword>
<reference evidence="2 3" key="1">
    <citation type="submission" date="2016-03" db="EMBL/GenBank/DDBJ databases">
        <authorList>
            <person name="Sant'Anna F.H."/>
            <person name="Ambrosini A."/>
            <person name="Souza R."/>
            <person name="Bach E."/>
            <person name="Fernandes G."/>
            <person name="Balsanelli E."/>
            <person name="Baura V.A."/>
            <person name="Souza E.M."/>
            <person name="Passaglia L."/>
        </authorList>
    </citation>
    <scope>NUCLEOTIDE SEQUENCE [LARGE SCALE GENOMIC DNA]</scope>
    <source>
        <strain evidence="2 3">P26E</strain>
    </source>
</reference>
<feature type="transmembrane region" description="Helical" evidence="1">
    <location>
        <begin position="227"/>
        <end position="249"/>
    </location>
</feature>
<organism evidence="2 3">
    <name type="scientific">Paenibacillus helianthi</name>
    <dbReference type="NCBI Taxonomy" id="1349432"/>
    <lineage>
        <taxon>Bacteria</taxon>
        <taxon>Bacillati</taxon>
        <taxon>Bacillota</taxon>
        <taxon>Bacilli</taxon>
        <taxon>Bacillales</taxon>
        <taxon>Paenibacillaceae</taxon>
        <taxon>Paenibacillus</taxon>
    </lineage>
</organism>
<keyword evidence="3" id="KW-1185">Reference proteome</keyword>
<evidence type="ECO:0000313" key="3">
    <source>
        <dbReference type="Proteomes" id="UP000186058"/>
    </source>
</evidence>
<evidence type="ECO:0000256" key="1">
    <source>
        <dbReference type="SAM" id="Phobius"/>
    </source>
</evidence>
<sequence length="259" mass="28506">MIGAEALDMNERQIWSKVPQVTIFFWIIKIMATTVGETAADFLNFNLNWGLTLTTLVITGLLIISLFFQMSSTKYVPSLYWLAVVLISVVGTLITDNLVDNLGVPLESTTIYFSLALVVTFVAWYANEKTLSIHSITTKKREAFYWLAILFTFALGTAAGDLVAESLDLGYWISAVIFAALIGAVTLAHFRLKLNAVTAFWMAYILTRPLGASLGDYLSQPRSEGGLQLGTTGTSIIFIAIILGLVLYLTKTKKDQVLL</sequence>
<feature type="transmembrane region" description="Helical" evidence="1">
    <location>
        <begin position="169"/>
        <end position="190"/>
    </location>
</feature>
<dbReference type="Proteomes" id="UP000186058">
    <property type="component" value="Unassembled WGS sequence"/>
</dbReference>
<feature type="transmembrane region" description="Helical" evidence="1">
    <location>
        <begin position="21"/>
        <end position="43"/>
    </location>
</feature>
<keyword evidence="1" id="KW-0472">Membrane</keyword>
<name>A0ABX3ETF3_9BACL</name>
<dbReference type="EMBL" id="LVWI01000034">
    <property type="protein sequence ID" value="OKP87750.1"/>
    <property type="molecule type" value="Genomic_DNA"/>
</dbReference>
<feature type="transmembrane region" description="Helical" evidence="1">
    <location>
        <begin position="49"/>
        <end position="68"/>
    </location>
</feature>
<evidence type="ECO:0008006" key="4">
    <source>
        <dbReference type="Google" id="ProtNLM"/>
    </source>
</evidence>
<gene>
    <name evidence="2" type="ORF">A3844_10105</name>
</gene>
<protein>
    <recommendedName>
        <fullName evidence="4">Membrane-anchored protein</fullName>
    </recommendedName>
</protein>
<evidence type="ECO:0000313" key="2">
    <source>
        <dbReference type="EMBL" id="OKP87750.1"/>
    </source>
</evidence>
<feature type="transmembrane region" description="Helical" evidence="1">
    <location>
        <begin position="80"/>
        <end position="99"/>
    </location>
</feature>
<accession>A0ABX3ETF3</accession>
<dbReference type="InterPro" id="IPR007136">
    <property type="entry name" value="DUF347"/>
</dbReference>
<feature type="transmembrane region" description="Helical" evidence="1">
    <location>
        <begin position="143"/>
        <end position="163"/>
    </location>
</feature>
<dbReference type="Pfam" id="PF03988">
    <property type="entry name" value="DUF347"/>
    <property type="match status" value="4"/>
</dbReference>
<dbReference type="RefSeq" id="WP_074083975.1">
    <property type="nucleotide sequence ID" value="NZ_LVWI01000034.1"/>
</dbReference>
<proteinExistence type="predicted"/>
<feature type="transmembrane region" description="Helical" evidence="1">
    <location>
        <begin position="111"/>
        <end position="127"/>
    </location>
</feature>